<feature type="chain" id="PRO_5012298872" evidence="1">
    <location>
        <begin position="19"/>
        <end position="196"/>
    </location>
</feature>
<dbReference type="Pfam" id="PF21087">
    <property type="entry name" value="Glyco_hydro_134"/>
    <property type="match status" value="1"/>
</dbReference>
<evidence type="ECO:0000313" key="3">
    <source>
        <dbReference type="Proteomes" id="UP000186955"/>
    </source>
</evidence>
<evidence type="ECO:0000256" key="1">
    <source>
        <dbReference type="SAM" id="SignalP"/>
    </source>
</evidence>
<keyword evidence="1" id="KW-0732">Signal</keyword>
<dbReference type="CDD" id="cd19610">
    <property type="entry name" value="mannanase_GH134"/>
    <property type="match status" value="1"/>
</dbReference>
<dbReference type="AlphaFoldDB" id="A0A1Q5URK8"/>
<name>A0A1Q5URK8_9EURO</name>
<evidence type="ECO:0000313" key="2">
    <source>
        <dbReference type="EMBL" id="OKP15123.1"/>
    </source>
</evidence>
<dbReference type="InterPro" id="IPR049168">
    <property type="entry name" value="Glyco_hydro_134"/>
</dbReference>
<dbReference type="OrthoDB" id="2888121at2759"/>
<protein>
    <submittedName>
        <fullName evidence="2">Uncharacterized protein</fullName>
    </submittedName>
</protein>
<feature type="signal peptide" evidence="1">
    <location>
        <begin position="1"/>
        <end position="18"/>
    </location>
</feature>
<dbReference type="Proteomes" id="UP000186955">
    <property type="component" value="Unassembled WGS sequence"/>
</dbReference>
<proteinExistence type="predicted"/>
<comment type="caution">
    <text evidence="2">The sequence shown here is derived from an EMBL/GenBank/DDBJ whole genome shotgun (WGS) entry which is preliminary data.</text>
</comment>
<sequence>MQLLTLLSALAFVPSVLSASIPGPSGGLNLVARDGDRGHYTVSGLGARKQAILNAGGNTQDLAIAMLETNTMTTDYTYGDGKAGDATNFGIFKQNWLILRTSASKFKGQTEAQVSNGAILNSDLKKDIKARHDGQKHYGYDVWFAGHRNGASGLQNPYTDDIKAYKDAVAWIKQQIESNASYKTDDTRFWVQVHAI</sequence>
<accession>A0A1Q5URK8</accession>
<dbReference type="EMBL" id="MNBE01000023">
    <property type="protein sequence ID" value="OKP15123.1"/>
    <property type="molecule type" value="Genomic_DNA"/>
</dbReference>
<reference evidence="2 3" key="1">
    <citation type="submission" date="2016-10" db="EMBL/GenBank/DDBJ databases">
        <title>Genome sequence of the ascomycete fungus Penicillium subrubescens.</title>
        <authorList>
            <person name="De Vries R.P."/>
            <person name="Peng M."/>
            <person name="Dilokpimol A."/>
            <person name="Hilden K."/>
            <person name="Makela M.R."/>
            <person name="Grigoriev I."/>
            <person name="Riley R."/>
            <person name="Granchi Z."/>
        </authorList>
    </citation>
    <scope>NUCLEOTIDE SEQUENCE [LARGE SCALE GENOMIC DNA]</scope>
    <source>
        <strain evidence="2 3">CBS 132785</strain>
    </source>
</reference>
<gene>
    <name evidence="2" type="ORF">PENSUB_2165</name>
</gene>
<keyword evidence="3" id="KW-1185">Reference proteome</keyword>
<organism evidence="2 3">
    <name type="scientific">Penicillium subrubescens</name>
    <dbReference type="NCBI Taxonomy" id="1316194"/>
    <lineage>
        <taxon>Eukaryota</taxon>
        <taxon>Fungi</taxon>
        <taxon>Dikarya</taxon>
        <taxon>Ascomycota</taxon>
        <taxon>Pezizomycotina</taxon>
        <taxon>Eurotiomycetes</taxon>
        <taxon>Eurotiomycetidae</taxon>
        <taxon>Eurotiales</taxon>
        <taxon>Aspergillaceae</taxon>
        <taxon>Penicillium</taxon>
    </lineage>
</organism>
<dbReference type="STRING" id="1316194.A0A1Q5URK8"/>